<reference evidence="2 3" key="1">
    <citation type="journal article" date="2021" name="Microbiol. Resour. Announc.">
        <title>Complete Genome Sequences of Two Rhodococcus sp. Strains with Large and Linear Chromosomes, Isolated from Apple Rhizosphere.</title>
        <authorList>
            <person name="Benning S."/>
            <person name="Brugnone N."/>
            <person name="Siani R."/>
            <person name="Kublik S."/>
            <person name="Schloter M."/>
            <person name="Rad V."/>
        </authorList>
    </citation>
    <scope>NUCLEOTIDE SEQUENCE [LARGE SCALE GENOMIC DNA]</scope>
    <source>
        <strain evidence="2 3">R79</strain>
    </source>
</reference>
<name>A0A974ZVG1_9NOCA</name>
<evidence type="ECO:0000313" key="2">
    <source>
        <dbReference type="EMBL" id="QSE91854.1"/>
    </source>
</evidence>
<dbReference type="RefSeq" id="WP_206008236.1">
    <property type="nucleotide sequence ID" value="NZ_CP070619.1"/>
</dbReference>
<accession>A0A974ZVG1</accession>
<reference evidence="2 3" key="2">
    <citation type="journal article" date="2022" name="Arch. Microbiol.">
        <title>Rhodococcus pseudokoreensis sp. nov. isolated from the rhizosphere of young M26 apple rootstocks.</title>
        <authorList>
            <person name="Kampfer P."/>
            <person name="Glaeser S.P."/>
            <person name="Blom J."/>
            <person name="Wolf J."/>
            <person name="Benning S."/>
            <person name="Schloter M."/>
            <person name="Neumann-Schaal M."/>
        </authorList>
    </citation>
    <scope>NUCLEOTIDE SEQUENCE [LARGE SCALE GENOMIC DNA]</scope>
    <source>
        <strain evidence="2 3">R79</strain>
    </source>
</reference>
<proteinExistence type="predicted"/>
<dbReference type="SUPFAM" id="SSF51556">
    <property type="entry name" value="Metallo-dependent hydrolases"/>
    <property type="match status" value="1"/>
</dbReference>
<dbReference type="PANTHER" id="PTHR43135">
    <property type="entry name" value="ALPHA-D-RIBOSE 1-METHYLPHOSPHONATE 5-TRIPHOSPHATE DIPHOSPHATASE"/>
    <property type="match status" value="1"/>
</dbReference>
<dbReference type="InterPro" id="IPR051781">
    <property type="entry name" value="Metallo-dep_Hydrolase"/>
</dbReference>
<gene>
    <name evidence="2" type="ORF">JWS13_26060</name>
</gene>
<dbReference type="EMBL" id="CP070619">
    <property type="protein sequence ID" value="QSE91854.1"/>
    <property type="molecule type" value="Genomic_DNA"/>
</dbReference>
<sequence>MTARATGRTALTGVRVFDGHRLSEPRTVVVDGTVIGTDPAGARIVDADGAVLLPGLIDAHIHLHGLDTLEQLCSWGVTTGLDMATWPASLVSSLRDVDGLTDIRSPGIPVIGPAGPHSHFGMPAEALVPDRDAADRFVAARVAEGADYVKIVLEAPGDGGPDPMVARAVVEAAHRLGKLVVAHASSTGAYELALDVGADVLTHIPNGEPLGDNVVARMVSGRRVAVPTLSMMQALATLRGNPDAFTAASTSVAALHRAGVPVLAGTDAALQPGLPQLVTHGESLHHELELLVAAGLSTVDALRAATVLPARHFGLDDRGAVEPGLRADLILVAGDPLADIRATRNIERIWCGGVEHTSAHSAATDGSTRA</sequence>
<organism evidence="2 3">
    <name type="scientific">Rhodococcus pseudokoreensis</name>
    <dbReference type="NCBI Taxonomy" id="2811421"/>
    <lineage>
        <taxon>Bacteria</taxon>
        <taxon>Bacillati</taxon>
        <taxon>Actinomycetota</taxon>
        <taxon>Actinomycetes</taxon>
        <taxon>Mycobacteriales</taxon>
        <taxon>Nocardiaceae</taxon>
        <taxon>Rhodococcus</taxon>
    </lineage>
</organism>
<dbReference type="Proteomes" id="UP000662986">
    <property type="component" value="Chromosome"/>
</dbReference>
<feature type="domain" description="Amidohydrolase-related" evidence="1">
    <location>
        <begin position="51"/>
        <end position="353"/>
    </location>
</feature>
<dbReference type="InterPro" id="IPR006680">
    <property type="entry name" value="Amidohydro-rel"/>
</dbReference>
<dbReference type="Pfam" id="PF01979">
    <property type="entry name" value="Amidohydro_1"/>
    <property type="match status" value="1"/>
</dbReference>
<dbReference type="Gene3D" id="3.40.50.10910">
    <property type="entry name" value="Amidohydrolase"/>
    <property type="match status" value="1"/>
</dbReference>
<protein>
    <submittedName>
        <fullName evidence="2">Amidohydrolase family protein</fullName>
    </submittedName>
</protein>
<dbReference type="SUPFAM" id="SSF51338">
    <property type="entry name" value="Composite domain of metallo-dependent hydrolases"/>
    <property type="match status" value="1"/>
</dbReference>
<evidence type="ECO:0000313" key="3">
    <source>
        <dbReference type="Proteomes" id="UP000662986"/>
    </source>
</evidence>
<dbReference type="InterPro" id="IPR011059">
    <property type="entry name" value="Metal-dep_hydrolase_composite"/>
</dbReference>
<dbReference type="Gene3D" id="3.30.110.90">
    <property type="entry name" value="Amidohydrolase"/>
    <property type="match status" value="1"/>
</dbReference>
<keyword evidence="3" id="KW-1185">Reference proteome</keyword>
<dbReference type="Gene3D" id="1.20.58.520">
    <property type="entry name" value="Amidohydrolase"/>
    <property type="match status" value="1"/>
</dbReference>
<evidence type="ECO:0000259" key="1">
    <source>
        <dbReference type="Pfam" id="PF01979"/>
    </source>
</evidence>
<dbReference type="PANTHER" id="PTHR43135:SF3">
    <property type="entry name" value="ALPHA-D-RIBOSE 1-METHYLPHOSPHONATE 5-TRIPHOSPHATE DIPHOSPHATASE"/>
    <property type="match status" value="1"/>
</dbReference>
<dbReference type="Gene3D" id="2.30.40.10">
    <property type="entry name" value="Urease, subunit C, domain 1"/>
    <property type="match status" value="1"/>
</dbReference>
<dbReference type="InterPro" id="IPR032466">
    <property type="entry name" value="Metal_Hydrolase"/>
</dbReference>